<dbReference type="SMART" id="SM00054">
    <property type="entry name" value="EFh"/>
    <property type="match status" value="4"/>
</dbReference>
<dbReference type="PROSITE" id="PS50222">
    <property type="entry name" value="EF_HAND_2"/>
    <property type="match status" value="4"/>
</dbReference>
<dbReference type="Gene3D" id="1.10.238.10">
    <property type="entry name" value="EF-hand"/>
    <property type="match status" value="2"/>
</dbReference>
<feature type="compositionally biased region" description="Basic and acidic residues" evidence="2">
    <location>
        <begin position="1"/>
        <end position="66"/>
    </location>
</feature>
<feature type="region of interest" description="Disordered" evidence="2">
    <location>
        <begin position="1"/>
        <end position="103"/>
    </location>
</feature>
<dbReference type="InterPro" id="IPR018247">
    <property type="entry name" value="EF_Hand_1_Ca_BS"/>
</dbReference>
<protein>
    <recommendedName>
        <fullName evidence="3">EF-hand domain-containing protein</fullName>
    </recommendedName>
</protein>
<proteinExistence type="predicted"/>
<reference evidence="4" key="1">
    <citation type="submission" date="2014-11" db="EMBL/GenBank/DDBJ databases">
        <authorList>
            <person name="Otto D Thomas"/>
            <person name="Naeem Raeece"/>
        </authorList>
    </citation>
    <scope>NUCLEOTIDE SEQUENCE</scope>
</reference>
<dbReference type="InterPro" id="IPR011992">
    <property type="entry name" value="EF-hand-dom_pair"/>
</dbReference>
<evidence type="ECO:0000313" key="4">
    <source>
        <dbReference type="EMBL" id="CEM08684.1"/>
    </source>
</evidence>
<evidence type="ECO:0000256" key="2">
    <source>
        <dbReference type="SAM" id="MobiDB-lite"/>
    </source>
</evidence>
<feature type="region of interest" description="Disordered" evidence="2">
    <location>
        <begin position="240"/>
        <end position="286"/>
    </location>
</feature>
<feature type="domain" description="EF-hand" evidence="3">
    <location>
        <begin position="171"/>
        <end position="206"/>
    </location>
</feature>
<dbReference type="SUPFAM" id="SSF47473">
    <property type="entry name" value="EF-hand"/>
    <property type="match status" value="1"/>
</dbReference>
<keyword evidence="1" id="KW-0106">Calcium</keyword>
<name>A0A0G4F813_9ALVE</name>
<dbReference type="PROSITE" id="PS00018">
    <property type="entry name" value="EF_HAND_1"/>
    <property type="match status" value="3"/>
</dbReference>
<dbReference type="InterPro" id="IPR002048">
    <property type="entry name" value="EF_hand_dom"/>
</dbReference>
<dbReference type="EMBL" id="CDMZ01000182">
    <property type="protein sequence ID" value="CEM08684.1"/>
    <property type="molecule type" value="Genomic_DNA"/>
</dbReference>
<dbReference type="AlphaFoldDB" id="A0A0G4F813"/>
<dbReference type="GO" id="GO:0005509">
    <property type="term" value="F:calcium ion binding"/>
    <property type="evidence" value="ECO:0007669"/>
    <property type="project" value="InterPro"/>
</dbReference>
<evidence type="ECO:0000259" key="3">
    <source>
        <dbReference type="PROSITE" id="PS50222"/>
    </source>
</evidence>
<feature type="domain" description="EF-hand" evidence="3">
    <location>
        <begin position="121"/>
        <end position="156"/>
    </location>
</feature>
<accession>A0A0G4F813</accession>
<gene>
    <name evidence="4" type="ORF">Cvel_15636</name>
</gene>
<feature type="domain" description="EF-hand" evidence="3">
    <location>
        <begin position="349"/>
        <end position="384"/>
    </location>
</feature>
<dbReference type="Pfam" id="PF13499">
    <property type="entry name" value="EF-hand_7"/>
    <property type="match status" value="2"/>
</dbReference>
<sequence length="412" mass="45680">MEAKKKEEEEKAQKAKEDAMKKEKMTEEKAQKLKEEALQKEKEVEEKAQKAKEEAEQKEKEKEAEAKAAAGGGAEEEKPAEEKNEETTPHVLPVEPPTETKPEVDLSSVEMSMGKMVEHPEFSKISDRGFQHADVDGSGHLDVAEVKKAMTIIQAGVVADLFPGGALMTKLDDKTAEDTLARFDDNRNGTLSMDEYRAFTKAYILGLVLKKTREKAENGESVDVVAQRIEKRVKDLDAMSRAVQAQEEEAKKDAGRGSAPNPKSRMPPKRREPPPQGGAGGPPDQGQLMELFEKFASLEKWQSIMLTSFADLDTDGSGEMNANELSSMMEKMQKMMIRSLFPSSSLEAVDEEVLMGLMTEYDKTGDSRISKDEFVGFTNAYMRLLVRKGAENFPQDIPVAYGGLTERIASMS</sequence>
<evidence type="ECO:0000256" key="1">
    <source>
        <dbReference type="ARBA" id="ARBA00022837"/>
    </source>
</evidence>
<feature type="compositionally biased region" description="Basic and acidic residues" evidence="2">
    <location>
        <begin position="75"/>
        <end position="88"/>
    </location>
</feature>
<organism evidence="4">
    <name type="scientific">Chromera velia CCMP2878</name>
    <dbReference type="NCBI Taxonomy" id="1169474"/>
    <lineage>
        <taxon>Eukaryota</taxon>
        <taxon>Sar</taxon>
        <taxon>Alveolata</taxon>
        <taxon>Colpodellida</taxon>
        <taxon>Chromeraceae</taxon>
        <taxon>Chromera</taxon>
    </lineage>
</organism>
<feature type="domain" description="EF-hand" evidence="3">
    <location>
        <begin position="300"/>
        <end position="335"/>
    </location>
</feature>
<dbReference type="VEuPathDB" id="CryptoDB:Cvel_15636"/>